<feature type="transmembrane region" description="Helical" evidence="1">
    <location>
        <begin position="68"/>
        <end position="94"/>
    </location>
</feature>
<dbReference type="Proteomes" id="UP000595847">
    <property type="component" value="Chromosome"/>
</dbReference>
<name>A0A7T5EJ37_9BACL</name>
<feature type="transmembrane region" description="Helical" evidence="1">
    <location>
        <begin position="6"/>
        <end position="24"/>
    </location>
</feature>
<keyword evidence="1" id="KW-0472">Membrane</keyword>
<dbReference type="EMBL" id="CP066308">
    <property type="protein sequence ID" value="QQE73549.1"/>
    <property type="molecule type" value="Genomic_DNA"/>
</dbReference>
<dbReference type="Proteomes" id="UP000677234">
    <property type="component" value="Chromosome"/>
</dbReference>
<organism evidence="2 4">
    <name type="scientific">Brevibacillus composti</name>
    <dbReference type="NCBI Taxonomy" id="2796470"/>
    <lineage>
        <taxon>Bacteria</taxon>
        <taxon>Bacillati</taxon>
        <taxon>Bacillota</taxon>
        <taxon>Bacilli</taxon>
        <taxon>Bacillales</taxon>
        <taxon>Paenibacillaceae</taxon>
        <taxon>Brevibacillus</taxon>
    </lineage>
</organism>
<proteinExistence type="predicted"/>
<feature type="transmembrane region" description="Helical" evidence="1">
    <location>
        <begin position="106"/>
        <end position="128"/>
    </location>
</feature>
<dbReference type="RefSeq" id="WP_198827156.1">
    <property type="nucleotide sequence ID" value="NZ_CP066308.1"/>
</dbReference>
<keyword evidence="1" id="KW-1133">Transmembrane helix</keyword>
<reference evidence="2 4" key="1">
    <citation type="submission" date="2020-12" db="EMBL/GenBank/DDBJ databases">
        <title>strain FJAT-54423T represents a novel species of the genus Brevibacillus.</title>
        <authorList>
            <person name="Tang R."/>
        </authorList>
    </citation>
    <scope>NUCLEOTIDE SEQUENCE [LARGE SCALE GENOMIC DNA]</scope>
    <source>
        <strain evidence="2 4">FJAT-54423</strain>
    </source>
</reference>
<keyword evidence="5" id="KW-1185">Reference proteome</keyword>
<feature type="transmembrane region" description="Helical" evidence="1">
    <location>
        <begin position="31"/>
        <end position="56"/>
    </location>
</feature>
<evidence type="ECO:0000313" key="5">
    <source>
        <dbReference type="Proteomes" id="UP000677234"/>
    </source>
</evidence>
<gene>
    <name evidence="2" type="ORF">JD108_16880</name>
    <name evidence="3" type="ORF">KDJ56_16825</name>
</gene>
<dbReference type="EMBL" id="CP073708">
    <property type="protein sequence ID" value="QUO40631.1"/>
    <property type="molecule type" value="Genomic_DNA"/>
</dbReference>
<evidence type="ECO:0000313" key="3">
    <source>
        <dbReference type="EMBL" id="QUO40631.1"/>
    </source>
</evidence>
<accession>A0A7T5EJ37</accession>
<sequence length="144" mass="16910">MNTLLGRYIALLIASLVSILYFIWRNPDQHVLVVFVYSIVIVVVFFTVSIPVAFLADVLTERMKQIRWVVAALIQIFLTILVLTPILLIPLLLLYLRRSTELDFHLFLMFSSPFWKPVLFNSLLFWGVDEMVRAVQLRFCHRRI</sequence>
<protein>
    <submittedName>
        <fullName evidence="2">Uncharacterized protein</fullName>
    </submittedName>
</protein>
<keyword evidence="1" id="KW-0812">Transmembrane</keyword>
<evidence type="ECO:0000313" key="2">
    <source>
        <dbReference type="EMBL" id="QQE73549.1"/>
    </source>
</evidence>
<dbReference type="KEGG" id="bcop:JD108_16880"/>
<evidence type="ECO:0000256" key="1">
    <source>
        <dbReference type="SAM" id="Phobius"/>
    </source>
</evidence>
<dbReference type="AlphaFoldDB" id="A0A7T5EJ37"/>
<reference evidence="3" key="2">
    <citation type="submission" date="2021-04" db="EMBL/GenBank/DDBJ databases">
        <title>Brevibacillus composti FJAT-54423, complete genome.</title>
        <authorList>
            <person name="Tang R."/>
        </authorList>
    </citation>
    <scope>NUCLEOTIDE SEQUENCE</scope>
    <source>
        <strain evidence="3">FJAT-54424</strain>
    </source>
</reference>
<evidence type="ECO:0000313" key="4">
    <source>
        <dbReference type="Proteomes" id="UP000595847"/>
    </source>
</evidence>